<keyword evidence="2" id="KW-0472">Membrane</keyword>
<dbReference type="AlphaFoldDB" id="A0A7S1EPQ9"/>
<accession>A0A7S1EPQ9</accession>
<feature type="transmembrane region" description="Helical" evidence="2">
    <location>
        <begin position="199"/>
        <end position="224"/>
    </location>
</feature>
<sequence length="316" mass="36053">MDDMKSDYVLFVGFGLNGSRIRFQSEIDLLSQFDRVKSCKKAWRVCRTDKRVFARQEEDDWSDRNLEWNKRKRESHKRSSDDNIPIPSVLNPSEDYYSLSSKRSEYEMRERQILEQWELDERAENERREMQKYTLLKTVLTTRFSFPSVSLSVTSPLESPKRQISSGYFLATALSALFGGVPLSAGFLGLLAVSEAPPIIPAVGALIFDVIVNLLQLNFAALVADPSRVEGNAGSFIIPLIVFSIVVGATEGFQPLPSLKEDQIDESAGSEDRVEREKPQIEKQQATSPIDDLRQWDEKLFESEYKTKRGEKWPVD</sequence>
<protein>
    <submittedName>
        <fullName evidence="3">Uncharacterized protein</fullName>
    </submittedName>
</protein>
<organism evidence="3">
    <name type="scientific">Timspurckia oligopyrenoides</name>
    <dbReference type="NCBI Taxonomy" id="708627"/>
    <lineage>
        <taxon>Eukaryota</taxon>
        <taxon>Rhodophyta</taxon>
        <taxon>Bangiophyceae</taxon>
        <taxon>Porphyridiales</taxon>
        <taxon>Porphyridiaceae</taxon>
        <taxon>Timspurckia</taxon>
    </lineage>
</organism>
<keyword evidence="2" id="KW-1133">Transmembrane helix</keyword>
<gene>
    <name evidence="3" type="ORF">TOLI1172_LOCUS957</name>
</gene>
<feature type="transmembrane region" description="Helical" evidence="2">
    <location>
        <begin position="168"/>
        <end position="193"/>
    </location>
</feature>
<feature type="transmembrane region" description="Helical" evidence="2">
    <location>
        <begin position="236"/>
        <end position="253"/>
    </location>
</feature>
<evidence type="ECO:0000313" key="3">
    <source>
        <dbReference type="EMBL" id="CAD8816569.1"/>
    </source>
</evidence>
<keyword evidence="2" id="KW-0812">Transmembrane</keyword>
<evidence type="ECO:0000256" key="2">
    <source>
        <dbReference type="SAM" id="Phobius"/>
    </source>
</evidence>
<dbReference type="EMBL" id="HBFP01001325">
    <property type="protein sequence ID" value="CAD8816569.1"/>
    <property type="molecule type" value="Transcribed_RNA"/>
</dbReference>
<name>A0A7S1EPQ9_9RHOD</name>
<feature type="region of interest" description="Disordered" evidence="1">
    <location>
        <begin position="258"/>
        <end position="293"/>
    </location>
</feature>
<reference evidence="3" key="1">
    <citation type="submission" date="2021-01" db="EMBL/GenBank/DDBJ databases">
        <authorList>
            <person name="Corre E."/>
            <person name="Pelletier E."/>
            <person name="Niang G."/>
            <person name="Scheremetjew M."/>
            <person name="Finn R."/>
            <person name="Kale V."/>
            <person name="Holt S."/>
            <person name="Cochrane G."/>
            <person name="Meng A."/>
            <person name="Brown T."/>
            <person name="Cohen L."/>
        </authorList>
    </citation>
    <scope>NUCLEOTIDE SEQUENCE</scope>
    <source>
        <strain evidence="3">CCMP3278</strain>
    </source>
</reference>
<proteinExistence type="predicted"/>
<evidence type="ECO:0000256" key="1">
    <source>
        <dbReference type="SAM" id="MobiDB-lite"/>
    </source>
</evidence>
<feature type="compositionally biased region" description="Basic and acidic residues" evidence="1">
    <location>
        <begin position="270"/>
        <end position="281"/>
    </location>
</feature>